<dbReference type="Proteomes" id="UP000677804">
    <property type="component" value="Chromosome"/>
</dbReference>
<evidence type="ECO:0000313" key="2">
    <source>
        <dbReference type="Proteomes" id="UP000677804"/>
    </source>
</evidence>
<evidence type="ECO:0000313" key="1">
    <source>
        <dbReference type="EMBL" id="QVI61650.1"/>
    </source>
</evidence>
<protein>
    <submittedName>
        <fullName evidence="1">Uncharacterized protein</fullName>
    </submittedName>
</protein>
<proteinExistence type="predicted"/>
<dbReference type="EMBL" id="CP074405">
    <property type="protein sequence ID" value="QVI61650.1"/>
    <property type="molecule type" value="Genomic_DNA"/>
</dbReference>
<reference evidence="1 2" key="1">
    <citation type="submission" date="2021-05" db="EMBL/GenBank/DDBJ databases">
        <title>Novel species in genus Cellulomonas.</title>
        <authorList>
            <person name="Zhang G."/>
        </authorList>
    </citation>
    <scope>NUCLEOTIDE SEQUENCE [LARGE SCALE GENOMIC DNA]</scope>
    <source>
        <strain evidence="2">zg-ZUI222</strain>
    </source>
</reference>
<sequence length="244" mass="26475">MSADAEEKRRYEQAQRRYEAAMSPEYQAALRAQTEYDATPEGQRMLAAELETADPAAARGLRARATAGVSARRAWREQAGFMGAEDAAASDDAWRAMVALRHELGYQASLLAAQTEGFGDPPDISVGPVLALFDEVARLDREQRDPAEAETVDPLSYATRADLVAEWVDADLRQADPGDVPVLIALGLDVRWDVETSTVIVRGDLDAAHRWGYATGATRADGSTEVVLAPCIDVHFARSNRSTA</sequence>
<gene>
    <name evidence="1" type="ORF">KG103_14470</name>
</gene>
<organism evidence="1 2">
    <name type="scientific">Cellulomonas wangleii</name>
    <dbReference type="NCBI Taxonomy" id="2816956"/>
    <lineage>
        <taxon>Bacteria</taxon>
        <taxon>Bacillati</taxon>
        <taxon>Actinomycetota</taxon>
        <taxon>Actinomycetes</taxon>
        <taxon>Micrococcales</taxon>
        <taxon>Cellulomonadaceae</taxon>
        <taxon>Cellulomonas</taxon>
    </lineage>
</organism>
<accession>A0ABX8D2G6</accession>
<name>A0ABX8D2G6_9CELL</name>
<dbReference type="RefSeq" id="WP_207339227.1">
    <property type="nucleotide sequence ID" value="NZ_CP074405.1"/>
</dbReference>
<keyword evidence="2" id="KW-1185">Reference proteome</keyword>